<reference evidence="2 3" key="1">
    <citation type="submission" date="2017-11" db="EMBL/GenBank/DDBJ databases">
        <title>The genome of Rhizophagus clarus HR1 reveals common genetic basis of auxotrophy among arbuscular mycorrhizal fungi.</title>
        <authorList>
            <person name="Kobayashi Y."/>
        </authorList>
    </citation>
    <scope>NUCLEOTIDE SEQUENCE [LARGE SCALE GENOMIC DNA]</scope>
    <source>
        <strain evidence="2 3">HR1</strain>
    </source>
</reference>
<name>A0A2Z6R5H9_9GLOM</name>
<dbReference type="STRING" id="94130.A0A2Z6R5H9"/>
<comment type="caution">
    <text evidence="2">The sequence shown here is derived from an EMBL/GenBank/DDBJ whole genome shotgun (WGS) entry which is preliminary data.</text>
</comment>
<sequence length="301" mass="34679">MKIMGIIYSKIRERIMKISTLFERNCKNHKYDKNDDVELKYKLPYKSDSLSEFQSPHHTLRYLWQSNYSAPVEDILLSSGVVLDAGCGFGAWLIDMALEYPTTDFVGVGLSPHQFPSQIPNNIKFAQANILSGLPFEDNEFDFVRLCYFANSLACTEWEPLIKELIRVTKPGGWIEFIEPGLVPTNMGPKFTILIDTLNQIIGERSNIAERLEVILQSTNQLKNIQKDTKSLTIGRLGGEVGISHENSILRYFIDESSVFYNRLGISSKDYEILLEDVRKEFQTRKVKEQFFRFWGQKIEP</sequence>
<gene>
    <name evidence="2" type="ORF">RclHR1_02100013</name>
</gene>
<dbReference type="Proteomes" id="UP000247702">
    <property type="component" value="Unassembled WGS sequence"/>
</dbReference>
<dbReference type="Pfam" id="PF13649">
    <property type="entry name" value="Methyltransf_25"/>
    <property type="match status" value="1"/>
</dbReference>
<dbReference type="AlphaFoldDB" id="A0A2Z6R5H9"/>
<dbReference type="PANTHER" id="PTHR43591:SF24">
    <property type="entry name" value="2-METHOXY-6-POLYPRENYL-1,4-BENZOQUINOL METHYLASE, MITOCHONDRIAL"/>
    <property type="match status" value="1"/>
</dbReference>
<protein>
    <recommendedName>
        <fullName evidence="1">Methyltransferase domain-containing protein</fullName>
    </recommendedName>
</protein>
<evidence type="ECO:0000313" key="2">
    <source>
        <dbReference type="EMBL" id="GBB93064.1"/>
    </source>
</evidence>
<dbReference type="CDD" id="cd02440">
    <property type="entry name" value="AdoMet_MTases"/>
    <property type="match status" value="1"/>
</dbReference>
<proteinExistence type="predicted"/>
<dbReference type="InterPro" id="IPR029063">
    <property type="entry name" value="SAM-dependent_MTases_sf"/>
</dbReference>
<dbReference type="Gene3D" id="3.40.50.150">
    <property type="entry name" value="Vaccinia Virus protein VP39"/>
    <property type="match status" value="1"/>
</dbReference>
<feature type="domain" description="Methyltransferase" evidence="1">
    <location>
        <begin position="82"/>
        <end position="173"/>
    </location>
</feature>
<dbReference type="SUPFAM" id="SSF53335">
    <property type="entry name" value="S-adenosyl-L-methionine-dependent methyltransferases"/>
    <property type="match status" value="1"/>
</dbReference>
<evidence type="ECO:0000313" key="3">
    <source>
        <dbReference type="Proteomes" id="UP000247702"/>
    </source>
</evidence>
<organism evidence="2 3">
    <name type="scientific">Rhizophagus clarus</name>
    <dbReference type="NCBI Taxonomy" id="94130"/>
    <lineage>
        <taxon>Eukaryota</taxon>
        <taxon>Fungi</taxon>
        <taxon>Fungi incertae sedis</taxon>
        <taxon>Mucoromycota</taxon>
        <taxon>Glomeromycotina</taxon>
        <taxon>Glomeromycetes</taxon>
        <taxon>Glomerales</taxon>
        <taxon>Glomeraceae</taxon>
        <taxon>Rhizophagus</taxon>
    </lineage>
</organism>
<accession>A0A2Z6R5H9</accession>
<dbReference type="InterPro" id="IPR041698">
    <property type="entry name" value="Methyltransf_25"/>
</dbReference>
<dbReference type="PANTHER" id="PTHR43591">
    <property type="entry name" value="METHYLTRANSFERASE"/>
    <property type="match status" value="1"/>
</dbReference>
<evidence type="ECO:0000259" key="1">
    <source>
        <dbReference type="Pfam" id="PF13649"/>
    </source>
</evidence>
<dbReference type="EMBL" id="BEXD01001225">
    <property type="protein sequence ID" value="GBB93064.1"/>
    <property type="molecule type" value="Genomic_DNA"/>
</dbReference>
<dbReference type="GO" id="GO:0008168">
    <property type="term" value="F:methyltransferase activity"/>
    <property type="evidence" value="ECO:0007669"/>
    <property type="project" value="TreeGrafter"/>
</dbReference>
<keyword evidence="3" id="KW-1185">Reference proteome</keyword>